<dbReference type="Gene3D" id="3.30.2310.20">
    <property type="entry name" value="RelE-like"/>
    <property type="match status" value="1"/>
</dbReference>
<name>A0ABM8PSM9_9HYPH</name>
<dbReference type="InterPro" id="IPR035093">
    <property type="entry name" value="RelE/ParE_toxin_dom_sf"/>
</dbReference>
<dbReference type="Pfam" id="PF05016">
    <property type="entry name" value="ParE_toxin"/>
    <property type="match status" value="1"/>
</dbReference>
<keyword evidence="1" id="KW-1277">Toxin-antitoxin system</keyword>
<evidence type="ECO:0000313" key="3">
    <source>
        <dbReference type="Proteomes" id="UP000601041"/>
    </source>
</evidence>
<dbReference type="Proteomes" id="UP000601041">
    <property type="component" value="Unassembled WGS sequence"/>
</dbReference>
<dbReference type="EMBL" id="CABFWE030000008">
    <property type="protein sequence ID" value="CAD7046230.1"/>
    <property type="molecule type" value="Genomic_DNA"/>
</dbReference>
<evidence type="ECO:0000313" key="2">
    <source>
        <dbReference type="EMBL" id="CAD7046230.1"/>
    </source>
</evidence>
<sequence length="101" mass="11675">MKKIRVSTMAADYIRSERGYLTKFSIPAARELSRKLRNAQMLLSRHPEMGKVKPGSGGARVLVVPPYVIEYEIHPDEIMILVIRHGRQEERHEEDADNFED</sequence>
<keyword evidence="3" id="KW-1185">Reference proteome</keyword>
<protein>
    <submittedName>
        <fullName evidence="2">Type II toxin-antitoxin system RelE/ParE family toxin</fullName>
    </submittedName>
</protein>
<dbReference type="InterPro" id="IPR007712">
    <property type="entry name" value="RelE/ParE_toxin"/>
</dbReference>
<accession>A0ABM8PSM9</accession>
<evidence type="ECO:0000256" key="1">
    <source>
        <dbReference type="ARBA" id="ARBA00022649"/>
    </source>
</evidence>
<comment type="caution">
    <text evidence="2">The sequence shown here is derived from an EMBL/GenBank/DDBJ whole genome shotgun (WGS) entry which is preliminary data.</text>
</comment>
<reference evidence="2 3" key="1">
    <citation type="submission" date="2020-11" db="EMBL/GenBank/DDBJ databases">
        <authorList>
            <person name="Lassalle F."/>
        </authorList>
    </citation>
    <scope>NUCLEOTIDE SEQUENCE [LARGE SCALE GENOMIC DNA]</scope>
    <source>
        <strain evidence="2 3">AB21</strain>
    </source>
</reference>
<organism evidence="2 3">
    <name type="scientific">Pseudorhizobium halotolerans</name>
    <dbReference type="NCBI Taxonomy" id="1233081"/>
    <lineage>
        <taxon>Bacteria</taxon>
        <taxon>Pseudomonadati</taxon>
        <taxon>Pseudomonadota</taxon>
        <taxon>Alphaproteobacteria</taxon>
        <taxon>Hyphomicrobiales</taxon>
        <taxon>Rhizobiaceae</taxon>
        <taxon>Rhizobium/Agrobacterium group</taxon>
        <taxon>Pseudorhizobium</taxon>
    </lineage>
</organism>
<dbReference type="RefSeq" id="WP_142588775.1">
    <property type="nucleotide sequence ID" value="NZ_CABFWE030000008.1"/>
</dbReference>
<proteinExistence type="predicted"/>
<gene>
    <name evidence="2" type="ORF">RHAB21_03652</name>
</gene>